<comment type="caution">
    <text evidence="5">The sequence shown here is derived from an EMBL/GenBank/DDBJ whole genome shotgun (WGS) entry which is preliminary data.</text>
</comment>
<dbReference type="PANTHER" id="PTHR45959">
    <property type="entry name" value="BHLH TRANSCRIPTION FACTOR"/>
    <property type="match status" value="1"/>
</dbReference>
<name>A0AAE1VLV6_9SOLA</name>
<dbReference type="AlphaFoldDB" id="A0AAE1VLV6"/>
<accession>A0AAE1VLV6</accession>
<organism evidence="5 6">
    <name type="scientific">Anisodus tanguticus</name>
    <dbReference type="NCBI Taxonomy" id="243964"/>
    <lineage>
        <taxon>Eukaryota</taxon>
        <taxon>Viridiplantae</taxon>
        <taxon>Streptophyta</taxon>
        <taxon>Embryophyta</taxon>
        <taxon>Tracheophyta</taxon>
        <taxon>Spermatophyta</taxon>
        <taxon>Magnoliopsida</taxon>
        <taxon>eudicotyledons</taxon>
        <taxon>Gunneridae</taxon>
        <taxon>Pentapetalae</taxon>
        <taxon>asterids</taxon>
        <taxon>lamiids</taxon>
        <taxon>Solanales</taxon>
        <taxon>Solanaceae</taxon>
        <taxon>Solanoideae</taxon>
        <taxon>Hyoscyameae</taxon>
        <taxon>Anisodus</taxon>
    </lineage>
</organism>
<evidence type="ECO:0000256" key="3">
    <source>
        <dbReference type="SAM" id="Coils"/>
    </source>
</evidence>
<evidence type="ECO:0000313" key="5">
    <source>
        <dbReference type="EMBL" id="KAK4365694.1"/>
    </source>
</evidence>
<keyword evidence="6" id="KW-1185">Reference proteome</keyword>
<evidence type="ECO:0000259" key="4">
    <source>
        <dbReference type="Pfam" id="PF22754"/>
    </source>
</evidence>
<protein>
    <recommendedName>
        <fullName evidence="4">Plant bHLH transcription factor ACT-like domain-containing protein</fullName>
    </recommendedName>
</protein>
<dbReference type="Proteomes" id="UP001291623">
    <property type="component" value="Unassembled WGS sequence"/>
</dbReference>
<dbReference type="EMBL" id="JAVYJV010000007">
    <property type="protein sequence ID" value="KAK4365694.1"/>
    <property type="molecule type" value="Genomic_DNA"/>
</dbReference>
<feature type="coiled-coil region" evidence="3">
    <location>
        <begin position="1"/>
        <end position="31"/>
    </location>
</feature>
<keyword evidence="3" id="KW-0175">Coiled coil</keyword>
<dbReference type="InterPro" id="IPR054502">
    <property type="entry name" value="bHLH-TF_ACT-like_plant"/>
</dbReference>
<evidence type="ECO:0000256" key="2">
    <source>
        <dbReference type="ARBA" id="ARBA00023242"/>
    </source>
</evidence>
<dbReference type="InterPro" id="IPR052610">
    <property type="entry name" value="bHLH_transcription_regulator"/>
</dbReference>
<dbReference type="PANTHER" id="PTHR45959:SF12">
    <property type="entry name" value="TRANSCRIPTION FACTOR BHLH18-LIKE"/>
    <property type="match status" value="1"/>
</dbReference>
<reference evidence="5" key="1">
    <citation type="submission" date="2023-12" db="EMBL/GenBank/DDBJ databases">
        <title>Genome assembly of Anisodus tanguticus.</title>
        <authorList>
            <person name="Wang Y.-J."/>
        </authorList>
    </citation>
    <scope>NUCLEOTIDE SEQUENCE</scope>
    <source>
        <strain evidence="5">KB-2021</strain>
        <tissue evidence="5">Leaf</tissue>
    </source>
</reference>
<dbReference type="GO" id="GO:0005634">
    <property type="term" value="C:nucleus"/>
    <property type="evidence" value="ECO:0007669"/>
    <property type="project" value="UniProtKB-SubCell"/>
</dbReference>
<proteinExistence type="predicted"/>
<comment type="subcellular location">
    <subcellularLocation>
        <location evidence="1">Nucleus</location>
    </subcellularLocation>
</comment>
<feature type="domain" description="Plant bHLH transcription factor ACT-like" evidence="4">
    <location>
        <begin position="37"/>
        <end position="110"/>
    </location>
</feature>
<keyword evidence="2" id="KW-0539">Nucleus</keyword>
<dbReference type="GO" id="GO:0080090">
    <property type="term" value="P:regulation of primary metabolic process"/>
    <property type="evidence" value="ECO:0007669"/>
    <property type="project" value="UniProtKB-ARBA"/>
</dbReference>
<dbReference type="Pfam" id="PF22754">
    <property type="entry name" value="bHLH-TF_ACT-like_plant"/>
    <property type="match status" value="1"/>
</dbReference>
<sequence length="122" mass="13668">MKELQEQVKVLEETKKNISSASKENVQCNDQVLGSNIKARILDKSVLINIHCTKQDGIVGRVLLQMEQLQLSVHDIRIMPFGSTNLEISILAEMENGCCITVQDIVKALQINILDQVQSVHE</sequence>
<evidence type="ECO:0000256" key="1">
    <source>
        <dbReference type="ARBA" id="ARBA00004123"/>
    </source>
</evidence>
<gene>
    <name evidence="5" type="ORF">RND71_013574</name>
</gene>
<evidence type="ECO:0000313" key="6">
    <source>
        <dbReference type="Proteomes" id="UP001291623"/>
    </source>
</evidence>